<evidence type="ECO:0000313" key="3">
    <source>
        <dbReference type="EMBL" id="KAG7288021.1"/>
    </source>
</evidence>
<dbReference type="EMBL" id="JAHCVI010000003">
    <property type="protein sequence ID" value="KAG7288021.1"/>
    <property type="molecule type" value="Genomic_DNA"/>
</dbReference>
<dbReference type="InterPro" id="IPR018846">
    <property type="entry name" value="Beta-prop_RSE1/DDB1/CPSF1_1st"/>
</dbReference>
<dbReference type="PANTHER" id="PTHR10644">
    <property type="entry name" value="DNA REPAIR/RNA PROCESSING CPSF FAMILY"/>
    <property type="match status" value="1"/>
</dbReference>
<accession>A0AAD4EVA0</accession>
<dbReference type="AlphaFoldDB" id="A0AAD4EVA0"/>
<proteinExistence type="predicted"/>
<organism evidence="3 4">
    <name type="scientific">Staphylotrichum longicolle</name>
    <dbReference type="NCBI Taxonomy" id="669026"/>
    <lineage>
        <taxon>Eukaryota</taxon>
        <taxon>Fungi</taxon>
        <taxon>Dikarya</taxon>
        <taxon>Ascomycota</taxon>
        <taxon>Pezizomycotina</taxon>
        <taxon>Sordariomycetes</taxon>
        <taxon>Sordariomycetidae</taxon>
        <taxon>Sordariales</taxon>
        <taxon>Chaetomiaceae</taxon>
        <taxon>Staphylotrichum</taxon>
    </lineage>
</organism>
<gene>
    <name evidence="3" type="ORF">NEMBOFW57_007541</name>
</gene>
<evidence type="ECO:0000256" key="1">
    <source>
        <dbReference type="SAM" id="MobiDB-lite"/>
    </source>
</evidence>
<feature type="region of interest" description="Disordered" evidence="1">
    <location>
        <begin position="849"/>
        <end position="891"/>
    </location>
</feature>
<reference evidence="3" key="1">
    <citation type="submission" date="2023-02" db="EMBL/GenBank/DDBJ databases">
        <authorList>
            <person name="Palmer J.M."/>
        </authorList>
    </citation>
    <scope>NUCLEOTIDE SEQUENCE</scope>
    <source>
        <strain evidence="3">FW57</strain>
    </source>
</reference>
<dbReference type="InterPro" id="IPR015943">
    <property type="entry name" value="WD40/YVTN_repeat-like_dom_sf"/>
</dbReference>
<feature type="region of interest" description="Disordered" evidence="1">
    <location>
        <begin position="997"/>
        <end position="1017"/>
    </location>
</feature>
<dbReference type="Pfam" id="PF10433">
    <property type="entry name" value="Beta-prop_RSE1_1st"/>
    <property type="match status" value="1"/>
</dbReference>
<dbReference type="Gene3D" id="2.130.10.10">
    <property type="entry name" value="YVTN repeat-like/Quinoprotein amine dehydrogenase"/>
    <property type="match status" value="1"/>
</dbReference>
<evidence type="ECO:0000313" key="4">
    <source>
        <dbReference type="Proteomes" id="UP001197093"/>
    </source>
</evidence>
<dbReference type="Proteomes" id="UP001197093">
    <property type="component" value="Unassembled WGS sequence"/>
</dbReference>
<feature type="domain" description="RSE1/DDB1/CPSF1 first beta-propeller" evidence="2">
    <location>
        <begin position="59"/>
        <end position="238"/>
    </location>
</feature>
<sequence length="1100" mass="120979">MAFQTNVFRDGEWVTETVNLHAVLRSQRAGPKGPTKPDPPKPPQCGLLTRTLVETARANSILPVRLRSADRNDIAFVGDHFVQICELRKDGVLAEIVRKNDFGCRIRNACVIGSCNIPELKDEAASDLPSFPAIKFENDQADPFGFASPRPPGTSTHLPPQLLMVILESGDNVLLFVRPGADGRHKFVATQLGSPQRGPAHLGFHAAVDPSSRYMALACPTDSFVVFELESHEQLNDRYLRNEPLLPVASFRLRRVRGGYWKIFPRQPFQLLGILPNWSPVVDFTTTDDFTEWHQETQKDKAMVPWQLAKHRKPDRIFATCEGGSKGSITEYRYGLKANIALDLEYGAVMKQAWLIRFCNLPAFDGYLLLLSLPDSTAGLLLPSDFSAATVPDAGLVPYDLSSPTLALVAFGHSMTQTIDVDGEITCLSLGIDDTIWIGVRKGSQTLLAHGSLQEPFDGLQVIDLAEYVPGRVGSAAPYAPSPVEGIDSIISVRDTVLLGTRSGEVITVRKNAGSISIDCEKFGTMPASVSCSYSAGTGEPTILVCCDNNLVSISIDQHGSRRDDAARLKSKARVWPVDARNPESNPVPVQVAKAVDMPSQDGVIPILMLSGTRLLLAEMHEEPGPVHRSIPVEGSPNKILYCHFTQCLVAATNQPRGPNLVFINPDTGEDIGRPTDKNGEPQAFIAGLGKEGDRVMALAEWNYRRANNVWNFILVATRSGRLIVVTTEKEKVGVRDGNPPAIRYWTRFRKEVKEPIYSVVGYDEGLIYCAGHTIQWEVLDPNERRLKPLKSFALSSPATSLRISHNKLVALTANDSLLVLDNHETAAEETKLRHVDPWRRHGIDTIEVAGPAPLSPSPTSHNHHPPSSSPSSSSSSKPTPTTAVTSTSSSIHLVADRDRAVAGLWVPWQTRDSECEVILEAELPSSIRRFRRGRTRPLWEQRLRPPRFGRLAVTADDAEVLGVALDGGLYQFTLLGVEAWRVLKFLQNLAERVSSSSLDGGEGEEGEKGEEGEGEGLDLEPKLAYGLEMHVDGDVLRRCYEGRALERLVVRQRHVARFIELLGELDGGEHTRGLAAEGDHGRYFQVAYDMLEYYLAPAF</sequence>
<protein>
    <recommendedName>
        <fullName evidence="2">RSE1/DDB1/CPSF1 first beta-propeller domain-containing protein</fullName>
    </recommendedName>
</protein>
<feature type="compositionally biased region" description="Low complexity" evidence="1">
    <location>
        <begin position="858"/>
        <end position="891"/>
    </location>
</feature>
<name>A0AAD4EVA0_9PEZI</name>
<feature type="compositionally biased region" description="Acidic residues" evidence="1">
    <location>
        <begin position="1002"/>
        <end position="1017"/>
    </location>
</feature>
<evidence type="ECO:0000259" key="2">
    <source>
        <dbReference type="Pfam" id="PF10433"/>
    </source>
</evidence>
<keyword evidence="4" id="KW-1185">Reference proteome</keyword>
<comment type="caution">
    <text evidence="3">The sequence shown here is derived from an EMBL/GenBank/DDBJ whole genome shotgun (WGS) entry which is preliminary data.</text>
</comment>
<dbReference type="InterPro" id="IPR050358">
    <property type="entry name" value="RSE1/DDB1/CFT1"/>
</dbReference>